<proteinExistence type="predicted"/>
<name>A0A1H7T7D9_9SPHN</name>
<dbReference type="InterPro" id="IPR024467">
    <property type="entry name" value="Xre/MbcA/ParS-like_toxin-bd"/>
</dbReference>
<evidence type="ECO:0000313" key="3">
    <source>
        <dbReference type="Proteomes" id="UP000199214"/>
    </source>
</evidence>
<dbReference type="RefSeq" id="WP_093007154.1">
    <property type="nucleotide sequence ID" value="NZ_FNZZ01000005.1"/>
</dbReference>
<sequence length="118" mass="12968">MSAEAPRPVVPLTGILARWDAVAVRWGLSGDECSALLGLGNEGPVHLVATYDPSSAERRMRLLVEFDPVLIAVLGNEVRIRAWLRRGNRNLGDRSPLEVMSQSPDWIRWLIDALGIAA</sequence>
<gene>
    <name evidence="2" type="ORF">SAMN05216382_2693</name>
</gene>
<protein>
    <recommendedName>
        <fullName evidence="1">Antitoxin Xre/MbcA/ParS-like toxin-binding domain-containing protein</fullName>
    </recommendedName>
</protein>
<dbReference type="OrthoDB" id="117888at2"/>
<reference evidence="3" key="1">
    <citation type="submission" date="2016-10" db="EMBL/GenBank/DDBJ databases">
        <authorList>
            <person name="Varghese N."/>
            <person name="Submissions S."/>
        </authorList>
    </citation>
    <scope>NUCLEOTIDE SEQUENCE [LARGE SCALE GENOMIC DNA]</scope>
    <source>
        <strain evidence="3">JS21-1</strain>
    </source>
</reference>
<dbReference type="AlphaFoldDB" id="A0A1H7T7D9"/>
<organism evidence="2 3">
    <name type="scientific">Sphingomonas palmae</name>
    <dbReference type="NCBI Taxonomy" id="1855283"/>
    <lineage>
        <taxon>Bacteria</taxon>
        <taxon>Pseudomonadati</taxon>
        <taxon>Pseudomonadota</taxon>
        <taxon>Alphaproteobacteria</taxon>
        <taxon>Sphingomonadales</taxon>
        <taxon>Sphingomonadaceae</taxon>
        <taxon>Sphingomonas</taxon>
    </lineage>
</organism>
<dbReference type="STRING" id="1855283.SAMN05216382_2693"/>
<evidence type="ECO:0000313" key="2">
    <source>
        <dbReference type="EMBL" id="SEL80812.1"/>
    </source>
</evidence>
<dbReference type="Pfam" id="PF09722">
    <property type="entry name" value="Xre_MbcA_ParS_C"/>
    <property type="match status" value="1"/>
</dbReference>
<accession>A0A1H7T7D9</accession>
<dbReference type="EMBL" id="FNZZ01000005">
    <property type="protein sequence ID" value="SEL80812.1"/>
    <property type="molecule type" value="Genomic_DNA"/>
</dbReference>
<evidence type="ECO:0000259" key="1">
    <source>
        <dbReference type="Pfam" id="PF09722"/>
    </source>
</evidence>
<feature type="domain" description="Antitoxin Xre/MbcA/ParS-like toxin-binding" evidence="1">
    <location>
        <begin position="70"/>
        <end position="103"/>
    </location>
</feature>
<keyword evidence="3" id="KW-1185">Reference proteome</keyword>
<dbReference type="Proteomes" id="UP000199214">
    <property type="component" value="Unassembled WGS sequence"/>
</dbReference>